<keyword evidence="2" id="KW-0812">Transmembrane</keyword>
<feature type="transmembrane region" description="Helical" evidence="2">
    <location>
        <begin position="167"/>
        <end position="186"/>
    </location>
</feature>
<feature type="transmembrane region" description="Helical" evidence="2">
    <location>
        <begin position="193"/>
        <end position="213"/>
    </location>
</feature>
<dbReference type="AlphaFoldDB" id="A0A7W3TFF1"/>
<proteinExistence type="predicted"/>
<organism evidence="3 4">
    <name type="scientific">Streptomyces alkaliphilus</name>
    <dbReference type="NCBI Taxonomy" id="1472722"/>
    <lineage>
        <taxon>Bacteria</taxon>
        <taxon>Bacillati</taxon>
        <taxon>Actinomycetota</taxon>
        <taxon>Actinomycetes</taxon>
        <taxon>Kitasatosporales</taxon>
        <taxon>Streptomycetaceae</taxon>
        <taxon>Streptomyces</taxon>
    </lineage>
</organism>
<sequence length="251" mass="25315">MARTEVSGATALSAIDVRPGGGARRRDPASGPADAAGATHWEEFGNRPSGGSPPGGPGGSPPGAPGPYELGGFASRLAGAWWGSALALGLGTIALGVIALVWPGRTVAVLGVLFGIYLLVSGIVQFVHALGPRFTGGTRWLLFLSGTASVILGLLCFRSIAQSVVLLALWIAIGWLFRGGAELAAATAGGPGAGWSVALGVLSVLAGAVLLIFPIESVLVLAVVAGCWLIALGLLEIVAAFRLRRLSHRTA</sequence>
<evidence type="ECO:0000256" key="2">
    <source>
        <dbReference type="SAM" id="Phobius"/>
    </source>
</evidence>
<feature type="region of interest" description="Disordered" evidence="1">
    <location>
        <begin position="1"/>
        <end position="65"/>
    </location>
</feature>
<feature type="transmembrane region" description="Helical" evidence="2">
    <location>
        <begin position="108"/>
        <end position="128"/>
    </location>
</feature>
<evidence type="ECO:0000313" key="4">
    <source>
        <dbReference type="Proteomes" id="UP000538929"/>
    </source>
</evidence>
<feature type="compositionally biased region" description="Pro residues" evidence="1">
    <location>
        <begin position="54"/>
        <end position="65"/>
    </location>
</feature>
<evidence type="ECO:0000256" key="1">
    <source>
        <dbReference type="SAM" id="MobiDB-lite"/>
    </source>
</evidence>
<dbReference type="GO" id="GO:0005886">
    <property type="term" value="C:plasma membrane"/>
    <property type="evidence" value="ECO:0007669"/>
    <property type="project" value="TreeGrafter"/>
</dbReference>
<name>A0A7W3TFF1_9ACTN</name>
<dbReference type="InterPro" id="IPR052712">
    <property type="entry name" value="Acid_resist_chaperone_HdeD"/>
</dbReference>
<keyword evidence="2" id="KW-1133">Transmembrane helix</keyword>
<dbReference type="InterPro" id="IPR005325">
    <property type="entry name" value="DUF308_memb"/>
</dbReference>
<dbReference type="Proteomes" id="UP000538929">
    <property type="component" value="Unassembled WGS sequence"/>
</dbReference>
<dbReference type="RefSeq" id="WP_182607202.1">
    <property type="nucleotide sequence ID" value="NZ_VKHT01000597.1"/>
</dbReference>
<comment type="caution">
    <text evidence="3">The sequence shown here is derived from an EMBL/GenBank/DDBJ whole genome shotgun (WGS) entry which is preliminary data.</text>
</comment>
<feature type="transmembrane region" description="Helical" evidence="2">
    <location>
        <begin position="219"/>
        <end position="241"/>
    </location>
</feature>
<reference evidence="4" key="1">
    <citation type="submission" date="2019-10" db="EMBL/GenBank/DDBJ databases">
        <title>Streptomyces sp. nov., a novel actinobacterium isolated from alkaline environment.</title>
        <authorList>
            <person name="Golinska P."/>
        </authorList>
    </citation>
    <scope>NUCLEOTIDE SEQUENCE [LARGE SCALE GENOMIC DNA]</scope>
    <source>
        <strain evidence="4">DSM 42118</strain>
    </source>
</reference>
<gene>
    <name evidence="3" type="ORF">FNQ90_17035</name>
</gene>
<feature type="transmembrane region" description="Helical" evidence="2">
    <location>
        <begin position="80"/>
        <end position="102"/>
    </location>
</feature>
<dbReference type="PANTHER" id="PTHR34989:SF1">
    <property type="entry name" value="PROTEIN HDED"/>
    <property type="match status" value="1"/>
</dbReference>
<feature type="transmembrane region" description="Helical" evidence="2">
    <location>
        <begin position="140"/>
        <end position="161"/>
    </location>
</feature>
<protein>
    <submittedName>
        <fullName evidence="3">HdeD family acid-resistance protein</fullName>
    </submittedName>
</protein>
<evidence type="ECO:0000313" key="3">
    <source>
        <dbReference type="EMBL" id="MBB0245762.1"/>
    </source>
</evidence>
<dbReference type="PANTHER" id="PTHR34989">
    <property type="entry name" value="PROTEIN HDED"/>
    <property type="match status" value="1"/>
</dbReference>
<keyword evidence="2" id="KW-0472">Membrane</keyword>
<keyword evidence="4" id="KW-1185">Reference proteome</keyword>
<dbReference type="Pfam" id="PF03729">
    <property type="entry name" value="DUF308"/>
    <property type="match status" value="2"/>
</dbReference>
<accession>A0A7W3TFF1</accession>
<dbReference type="EMBL" id="VKHT01000597">
    <property type="protein sequence ID" value="MBB0245762.1"/>
    <property type="molecule type" value="Genomic_DNA"/>
</dbReference>
<feature type="compositionally biased region" description="Low complexity" evidence="1">
    <location>
        <begin position="29"/>
        <end position="38"/>
    </location>
</feature>